<dbReference type="RefSeq" id="WP_112053704.1">
    <property type="nucleotide sequence ID" value="NZ_QLSX01000002.1"/>
</dbReference>
<dbReference type="PANTHER" id="PTHR15887:SF1">
    <property type="entry name" value="TRANSMEMBRANE PROTEIN 69"/>
    <property type="match status" value="1"/>
</dbReference>
<feature type="transmembrane region" description="Helical" evidence="1">
    <location>
        <begin position="46"/>
        <end position="67"/>
    </location>
</feature>
<dbReference type="PANTHER" id="PTHR15887">
    <property type="entry name" value="TRANSMEMBRANE PROTEIN 69"/>
    <property type="match status" value="1"/>
</dbReference>
<evidence type="ECO:0000313" key="2">
    <source>
        <dbReference type="EMBL" id="RAR63374.1"/>
    </source>
</evidence>
<sequence length="155" mass="16740">MHVLSLSDDRRLPVMLGLAGLLPFVATALGAWWAPGAWSVFAIQAFVYYSAVILSFLGGIHWGLAMGRDAPKSPAFRGRVMLSMVPSLMAWPALLWGGAPGTALLMLGYIAVRGYEASATGSVGLPEWYRGLRNVLTVVVVACHLAVILRFWQLL</sequence>
<dbReference type="AlphaFoldDB" id="A0A328XW93"/>
<accession>A0A328XW93</accession>
<evidence type="ECO:0000256" key="1">
    <source>
        <dbReference type="SAM" id="Phobius"/>
    </source>
</evidence>
<organism evidence="2 3">
    <name type="scientific">Onishia taeanensis</name>
    <dbReference type="NCBI Taxonomy" id="284577"/>
    <lineage>
        <taxon>Bacteria</taxon>
        <taxon>Pseudomonadati</taxon>
        <taxon>Pseudomonadota</taxon>
        <taxon>Gammaproteobacteria</taxon>
        <taxon>Oceanospirillales</taxon>
        <taxon>Halomonadaceae</taxon>
        <taxon>Onishia</taxon>
    </lineage>
</organism>
<dbReference type="EMBL" id="QLSX01000002">
    <property type="protein sequence ID" value="RAR63374.1"/>
    <property type="molecule type" value="Genomic_DNA"/>
</dbReference>
<feature type="transmembrane region" description="Helical" evidence="1">
    <location>
        <begin position="12"/>
        <end position="34"/>
    </location>
</feature>
<dbReference type="Proteomes" id="UP000249700">
    <property type="component" value="Unassembled WGS sequence"/>
</dbReference>
<keyword evidence="1" id="KW-0472">Membrane</keyword>
<proteinExistence type="predicted"/>
<comment type="caution">
    <text evidence="2">The sequence shown here is derived from an EMBL/GenBank/DDBJ whole genome shotgun (WGS) entry which is preliminary data.</text>
</comment>
<protein>
    <submittedName>
        <fullName evidence="2">Uncharacterized protein DUF3429</fullName>
    </submittedName>
</protein>
<feature type="transmembrane region" description="Helical" evidence="1">
    <location>
        <begin position="132"/>
        <end position="152"/>
    </location>
</feature>
<evidence type="ECO:0000313" key="3">
    <source>
        <dbReference type="Proteomes" id="UP000249700"/>
    </source>
</evidence>
<keyword evidence="1" id="KW-0812">Transmembrane</keyword>
<dbReference type="InterPro" id="IPR021836">
    <property type="entry name" value="DUF3429"/>
</dbReference>
<keyword evidence="1" id="KW-1133">Transmembrane helix</keyword>
<feature type="transmembrane region" description="Helical" evidence="1">
    <location>
        <begin position="88"/>
        <end position="112"/>
    </location>
</feature>
<reference evidence="2 3" key="1">
    <citation type="submission" date="2018-06" db="EMBL/GenBank/DDBJ databases">
        <title>Comparative analysis of microorganisms from saline springs in Andes Mountain Range, Colombia.</title>
        <authorList>
            <person name="Rubin E."/>
        </authorList>
    </citation>
    <scope>NUCLEOTIDE SEQUENCE [LARGE SCALE GENOMIC DNA]</scope>
    <source>
        <strain evidence="2 3">USBA-857</strain>
    </source>
</reference>
<dbReference type="Pfam" id="PF11911">
    <property type="entry name" value="DUF3429"/>
    <property type="match status" value="1"/>
</dbReference>
<dbReference type="OrthoDB" id="8591832at2"/>
<gene>
    <name evidence="2" type="ORF">BCL93_102101</name>
</gene>
<name>A0A328XW93_9GAMM</name>